<organism evidence="2 3">
    <name type="scientific">Brucella cytisi</name>
    <dbReference type="NCBI Taxonomy" id="407152"/>
    <lineage>
        <taxon>Bacteria</taxon>
        <taxon>Pseudomonadati</taxon>
        <taxon>Pseudomonadota</taxon>
        <taxon>Alphaproteobacteria</taxon>
        <taxon>Hyphomicrobiales</taxon>
        <taxon>Brucellaceae</taxon>
        <taxon>Brucella/Ochrobactrum group</taxon>
        <taxon>Brucella</taxon>
    </lineage>
</organism>
<dbReference type="RefSeq" id="WP_071634607.1">
    <property type="nucleotide sequence ID" value="NZ_JBCAUP010000001.1"/>
</dbReference>
<comment type="caution">
    <text evidence="2">The sequence shown here is derived from an EMBL/GenBank/DDBJ whole genome shotgun (WGS) entry which is preliminary data.</text>
</comment>
<keyword evidence="1" id="KW-0812">Transmembrane</keyword>
<protein>
    <submittedName>
        <fullName evidence="2">Uncharacterized protein</fullName>
    </submittedName>
</protein>
<name>A0A1J6I5N3_9HYPH</name>
<keyword evidence="3" id="KW-1185">Reference proteome</keyword>
<proteinExistence type="predicted"/>
<accession>A0A1J6I5N3</accession>
<dbReference type="AlphaFoldDB" id="A0A1J6I5N3"/>
<keyword evidence="1" id="KW-1133">Transmembrane helix</keyword>
<keyword evidence="1" id="KW-0472">Membrane</keyword>
<evidence type="ECO:0000313" key="2">
    <source>
        <dbReference type="EMBL" id="OIS90240.1"/>
    </source>
</evidence>
<reference evidence="2 3" key="1">
    <citation type="submission" date="2016-10" db="EMBL/GenBank/DDBJ databases">
        <title>The Draft Genome Sequence of the Potato Rhizosphere Bacteria Ochrobactrum sp. IPA7.2.</title>
        <authorList>
            <person name="Gogoleva N.E."/>
            <person name="Khlopko Y.A."/>
            <person name="Burygin G.L."/>
            <person name="Plotnikov A.O."/>
        </authorList>
    </citation>
    <scope>NUCLEOTIDE SEQUENCE [LARGE SCALE GENOMIC DNA]</scope>
    <source>
        <strain evidence="2 3">IPA7.2</strain>
    </source>
</reference>
<sequence length="111" mass="12552">MNADLQWLIGTALGLATFFGGALLTAFRSLSASIKNGDDRLAEAIKAGDDQLHERVNRVRDEYVRRVDLDDHVKQLRDGMKEMRDETREGLKETNKRLDQVLAVLAQDKKV</sequence>
<evidence type="ECO:0000313" key="3">
    <source>
        <dbReference type="Proteomes" id="UP000182985"/>
    </source>
</evidence>
<evidence type="ECO:0000256" key="1">
    <source>
        <dbReference type="SAM" id="Phobius"/>
    </source>
</evidence>
<dbReference type="Proteomes" id="UP000182985">
    <property type="component" value="Unassembled WGS sequence"/>
</dbReference>
<dbReference type="OrthoDB" id="8452644at2"/>
<gene>
    <name evidence="2" type="ORF">BLA27_27855</name>
</gene>
<feature type="transmembrane region" description="Helical" evidence="1">
    <location>
        <begin position="6"/>
        <end position="27"/>
    </location>
</feature>
<dbReference type="EMBL" id="MOEC01000071">
    <property type="protein sequence ID" value="OIS90240.1"/>
    <property type="molecule type" value="Genomic_DNA"/>
</dbReference>